<dbReference type="AlphaFoldDB" id="A0A5E4M2Z4"/>
<dbReference type="Proteomes" id="UP000325440">
    <property type="component" value="Unassembled WGS sequence"/>
</dbReference>
<protein>
    <submittedName>
        <fullName evidence="2">Uncharacterized protein</fullName>
    </submittedName>
</protein>
<accession>A0A5E4M2Z4</accession>
<evidence type="ECO:0000256" key="1">
    <source>
        <dbReference type="SAM" id="MobiDB-lite"/>
    </source>
</evidence>
<feature type="compositionally biased region" description="Polar residues" evidence="1">
    <location>
        <begin position="859"/>
        <end position="869"/>
    </location>
</feature>
<evidence type="ECO:0000313" key="3">
    <source>
        <dbReference type="Proteomes" id="UP000325440"/>
    </source>
</evidence>
<proteinExistence type="predicted"/>
<keyword evidence="3" id="KW-1185">Reference proteome</keyword>
<evidence type="ECO:0000313" key="2">
    <source>
        <dbReference type="EMBL" id="VVC26552.1"/>
    </source>
</evidence>
<feature type="region of interest" description="Disordered" evidence="1">
    <location>
        <begin position="859"/>
        <end position="882"/>
    </location>
</feature>
<organism evidence="2 3">
    <name type="scientific">Cinara cedri</name>
    <dbReference type="NCBI Taxonomy" id="506608"/>
    <lineage>
        <taxon>Eukaryota</taxon>
        <taxon>Metazoa</taxon>
        <taxon>Ecdysozoa</taxon>
        <taxon>Arthropoda</taxon>
        <taxon>Hexapoda</taxon>
        <taxon>Insecta</taxon>
        <taxon>Pterygota</taxon>
        <taxon>Neoptera</taxon>
        <taxon>Paraneoptera</taxon>
        <taxon>Hemiptera</taxon>
        <taxon>Sternorrhyncha</taxon>
        <taxon>Aphidomorpha</taxon>
        <taxon>Aphidoidea</taxon>
        <taxon>Aphididae</taxon>
        <taxon>Lachninae</taxon>
        <taxon>Cinara</taxon>
    </lineage>
</organism>
<name>A0A5E4M2Z4_9HEMI</name>
<dbReference type="OrthoDB" id="6631176at2759"/>
<dbReference type="EMBL" id="CABPRJ010000037">
    <property type="protein sequence ID" value="VVC26552.1"/>
    <property type="molecule type" value="Genomic_DNA"/>
</dbReference>
<gene>
    <name evidence="2" type="ORF">CINCED_3A023606</name>
</gene>
<reference evidence="2 3" key="1">
    <citation type="submission" date="2019-08" db="EMBL/GenBank/DDBJ databases">
        <authorList>
            <person name="Alioto T."/>
            <person name="Alioto T."/>
            <person name="Gomez Garrido J."/>
        </authorList>
    </citation>
    <scope>NUCLEOTIDE SEQUENCE [LARGE SCALE GENOMIC DNA]</scope>
</reference>
<sequence length="909" mass="103274">MNLNKSLNETIDQIEEVMDATEFNFDTKESMNNISEISVKTTDLTDCNNEESIAADLEITSTNSNVMDTKFVDKLYNTVDNLKDTESKIDTDESLNNIYNINVDETSQSCELDNSTLKNITNIDISYAEEKNLTHSSENSVTNNGTLQNSSRAMRQFLDFEQTLYEICNPKLNDSTFNDSQTNRNISLNEQTVETYLNTSNENDSFCTSANPLESNLSVIIENRTLEENSSDLVMQNEEFENPINTVLENIVNENLDNIVLNESVILNNKESLVAKDILLPEVLKLSTVNEMENKTCESVMKSNEGIFIDNKVISSDEKMNEIKCNESCSISSYKFLKPESNVLLNKDIQSLDLLDETRNINNSLNDFMNMEQMFNFGENRTIQMLNLDTPKTQKILDFSIVPQTPIVENHAKKQKLLNFSIVDQTPISKDTQQKSFNNSFTKNNLSGINEILELETDSINKDYQNCINNSSSKNLSTISAPDTQSFIDISINSDNSIINQTLTETNLNESKTNTVGSNMDSIEYCMKESIPEVVKSVINCASNITLNKNSKKLDCSTILTDSDEKIITKSNKNAIVDFSIIEQPIPHTFRINNDTNITFVESKTNISNLIDSSVVSMIDAKSKGYVFDSLQNPTIVVSSDIEIETEKSLTSTLDYCSVNNSTTRLEQSTFSHNSELLTDVQMNDLSLFIESEKSSVNESFHSIELDHVKEDKKRKLEPVQDYNNFEKIMKIESKDPELDHVPEDSKIKIEPVQVNYNSEKKIKVESKDIESYHVQGDNKRKIKPVYDFHNSEKKMKVESEEPKTPISMLYKIKNMFKSNEKLPQYKNNTKSENRFNFNKLKDDKPEVLVKSKIPYKVTNTPRAQNDEFNNSKSLNDNKSKKGIPKFIGLPALSDLSNKTFPGQNSKFH</sequence>